<organism evidence="2 3">
    <name type="scientific">Caldanaerobius fijiensis DSM 17918</name>
    <dbReference type="NCBI Taxonomy" id="1121256"/>
    <lineage>
        <taxon>Bacteria</taxon>
        <taxon>Bacillati</taxon>
        <taxon>Bacillota</taxon>
        <taxon>Clostridia</taxon>
        <taxon>Thermoanaerobacterales</taxon>
        <taxon>Thermoanaerobacteraceae</taxon>
        <taxon>Caldanaerobius</taxon>
    </lineage>
</organism>
<gene>
    <name evidence="2" type="ORF">SAMN02746089_00380</name>
</gene>
<evidence type="ECO:0000313" key="3">
    <source>
        <dbReference type="Proteomes" id="UP000184088"/>
    </source>
</evidence>
<dbReference type="PROSITE" id="PS00409">
    <property type="entry name" value="PROKAR_NTER_METHYL"/>
    <property type="match status" value="1"/>
</dbReference>
<feature type="transmembrane region" description="Helical" evidence="1">
    <location>
        <begin position="6"/>
        <end position="28"/>
    </location>
</feature>
<evidence type="ECO:0000313" key="2">
    <source>
        <dbReference type="EMBL" id="SHE51686.1"/>
    </source>
</evidence>
<dbReference type="AlphaFoldDB" id="A0A1M4U4X9"/>
<name>A0A1M4U4X9_9THEO</name>
<proteinExistence type="predicted"/>
<dbReference type="STRING" id="1121256.SAMN02746089_00380"/>
<keyword evidence="1" id="KW-0472">Membrane</keyword>
<dbReference type="RefSeq" id="WP_073341404.1">
    <property type="nucleotide sequence ID" value="NZ_FQVH01000002.1"/>
</dbReference>
<sequence length="148" mass="16957">MSRGFTLIEVILSLALISMVLMIAFYFSSYSYDYYTRMINDLDIQQNVRYAMHKIVSEVKKVNDRGKIVIENGGRKINIMESNFTAPLDIYYIPETKTIYMYSSAQNDLAYGIDDFNARLEGDLLTISIKVKKKVLSASVKLMYNSGD</sequence>
<evidence type="ECO:0000256" key="1">
    <source>
        <dbReference type="SAM" id="Phobius"/>
    </source>
</evidence>
<dbReference type="Pfam" id="PF07963">
    <property type="entry name" value="N_methyl"/>
    <property type="match status" value="1"/>
</dbReference>
<dbReference type="NCBIfam" id="TIGR02532">
    <property type="entry name" value="IV_pilin_GFxxxE"/>
    <property type="match status" value="1"/>
</dbReference>
<dbReference type="EMBL" id="FQVH01000002">
    <property type="protein sequence ID" value="SHE51686.1"/>
    <property type="molecule type" value="Genomic_DNA"/>
</dbReference>
<dbReference type="OrthoDB" id="1726669at2"/>
<reference evidence="2 3" key="1">
    <citation type="submission" date="2016-11" db="EMBL/GenBank/DDBJ databases">
        <authorList>
            <person name="Jaros S."/>
            <person name="Januszkiewicz K."/>
            <person name="Wedrychowicz H."/>
        </authorList>
    </citation>
    <scope>NUCLEOTIDE SEQUENCE [LARGE SCALE GENOMIC DNA]</scope>
    <source>
        <strain evidence="2 3">DSM 17918</strain>
    </source>
</reference>
<accession>A0A1M4U4X9</accession>
<dbReference type="Proteomes" id="UP000184088">
    <property type="component" value="Unassembled WGS sequence"/>
</dbReference>
<protein>
    <submittedName>
        <fullName evidence="2">Prepilin-type N-terminal cleavage/methylation domain-containing protein</fullName>
    </submittedName>
</protein>
<keyword evidence="1" id="KW-1133">Transmembrane helix</keyword>
<keyword evidence="1" id="KW-0812">Transmembrane</keyword>
<keyword evidence="3" id="KW-1185">Reference proteome</keyword>
<dbReference type="InterPro" id="IPR012902">
    <property type="entry name" value="N_methyl_site"/>
</dbReference>